<feature type="binding site" evidence="9">
    <location>
        <position position="98"/>
    </location>
    <ligand>
        <name>Fe(2+)</name>
        <dbReference type="ChEBI" id="CHEBI:29033"/>
    </ligand>
</feature>
<feature type="binding site" evidence="9">
    <location>
        <position position="96"/>
    </location>
    <ligand>
        <name>Fe(2+)</name>
        <dbReference type="ChEBI" id="CHEBI:29033"/>
    </ligand>
</feature>
<keyword evidence="6 9" id="KW-0560">Oxidoreductase</keyword>
<dbReference type="UniPathway" id="UPA00904">
    <property type="reaction ID" value="UER00878"/>
</dbReference>
<dbReference type="Pfam" id="PF03079">
    <property type="entry name" value="ARD"/>
    <property type="match status" value="1"/>
</dbReference>
<comment type="cofactor">
    <cofactor evidence="9">
        <name>Ni(2+)</name>
        <dbReference type="ChEBI" id="CHEBI:49786"/>
    </cofactor>
    <text evidence="9">Binds 1 nickel ion per monomer.</text>
</comment>
<dbReference type="InterPro" id="IPR004313">
    <property type="entry name" value="ARD"/>
</dbReference>
<feature type="site" description="May play a role in metal incorporation in vivo" evidence="9">
    <location>
        <position position="95"/>
    </location>
</feature>
<dbReference type="AlphaFoldDB" id="A0A1Y0IAZ2"/>
<feature type="binding site" evidence="9">
    <location>
        <position position="96"/>
    </location>
    <ligand>
        <name>Ni(2+)</name>
        <dbReference type="ChEBI" id="CHEBI:49786"/>
    </ligand>
</feature>
<feature type="binding site" evidence="9">
    <location>
        <position position="140"/>
    </location>
    <ligand>
        <name>Ni(2+)</name>
        <dbReference type="ChEBI" id="CHEBI:49786"/>
    </ligand>
</feature>
<dbReference type="EMBL" id="CP021425">
    <property type="protein sequence ID" value="ARU57687.1"/>
    <property type="molecule type" value="Genomic_DNA"/>
</dbReference>
<name>A0A1Y0IAZ2_9GAMM</name>
<dbReference type="PANTHER" id="PTHR23418:SF0">
    <property type="entry name" value="ACIREDUCTONE DIOXYGENASE"/>
    <property type="match status" value="1"/>
</dbReference>
<comment type="catalytic activity">
    <reaction evidence="1 9">
        <text>1,2-dihydroxy-5-(methylsulfanyl)pent-1-en-3-one + O2 = 4-methylsulfanyl-2-oxobutanoate + formate + 2 H(+)</text>
        <dbReference type="Rhea" id="RHEA:24504"/>
        <dbReference type="ChEBI" id="CHEBI:15378"/>
        <dbReference type="ChEBI" id="CHEBI:15379"/>
        <dbReference type="ChEBI" id="CHEBI:15740"/>
        <dbReference type="ChEBI" id="CHEBI:16723"/>
        <dbReference type="ChEBI" id="CHEBI:49252"/>
        <dbReference type="EC" id="1.13.11.54"/>
    </reaction>
</comment>
<keyword evidence="5 9" id="KW-0223">Dioxygenase</keyword>
<dbReference type="EC" id="1.13.11.53" evidence="9"/>
<organism evidence="10 11">
    <name type="scientific">Oleiphilus messinensis</name>
    <dbReference type="NCBI Taxonomy" id="141451"/>
    <lineage>
        <taxon>Bacteria</taxon>
        <taxon>Pseudomonadati</taxon>
        <taxon>Pseudomonadota</taxon>
        <taxon>Gammaproteobacteria</taxon>
        <taxon>Oceanospirillales</taxon>
        <taxon>Oleiphilaceae</taxon>
        <taxon>Oleiphilus</taxon>
    </lineage>
</organism>
<sequence>MTVLRIYNENDPVNPVTVTEDSAEIATLLNEKGVRFEHWPTRTLEAGASQDEILEAYAGEVERLKGECGFTTADVVSLSPAHPDKDAFRQKFLSEHRHVEDEVRFFVGGQGLFYLHMEDKVYVVLCQQNDLISVPDGTTHWFDMGPEPSFTCIRLFSNPEGWVADFTGSDIATRFPAFEDLVQ</sequence>
<comment type="subunit">
    <text evidence="9">Monomer.</text>
</comment>
<gene>
    <name evidence="9" type="primary">mtnD</name>
    <name evidence="10" type="ORF">OLMES_3660</name>
</gene>
<dbReference type="CDD" id="cd02232">
    <property type="entry name" value="cupin_ARD"/>
    <property type="match status" value="1"/>
</dbReference>
<keyword evidence="4 9" id="KW-0479">Metal-binding</keyword>
<dbReference type="KEGG" id="ome:OLMES_3660"/>
<comment type="cofactor">
    <cofactor evidence="9">
        <name>Fe(2+)</name>
        <dbReference type="ChEBI" id="CHEBI:29033"/>
    </cofactor>
    <text evidence="9">Binds 1 Fe(2+) cation per monomer.</text>
</comment>
<dbReference type="PANTHER" id="PTHR23418">
    <property type="entry name" value="ACIREDUCTONE DIOXYGENASE"/>
    <property type="match status" value="1"/>
</dbReference>
<comment type="pathway">
    <text evidence="9">Amino-acid biosynthesis; L-methionine biosynthesis via salvage pathway; L-methionine from S-methyl-5-thio-alpha-D-ribose 1-phosphate: step 5/6.</text>
</comment>
<dbReference type="Gene3D" id="2.60.120.10">
    <property type="entry name" value="Jelly Rolls"/>
    <property type="match status" value="1"/>
</dbReference>
<evidence type="ECO:0000256" key="5">
    <source>
        <dbReference type="ARBA" id="ARBA00022964"/>
    </source>
</evidence>
<evidence type="ECO:0000256" key="8">
    <source>
        <dbReference type="ARBA" id="ARBA00023167"/>
    </source>
</evidence>
<comment type="catalytic activity">
    <reaction evidence="9">
        <text>1,2-dihydroxy-5-(methylsulfanyl)pent-1-en-3-one + O2 = 3-(methylsulfanyl)propanoate + CO + formate + 2 H(+)</text>
        <dbReference type="Rhea" id="RHEA:14161"/>
        <dbReference type="ChEBI" id="CHEBI:15378"/>
        <dbReference type="ChEBI" id="CHEBI:15379"/>
        <dbReference type="ChEBI" id="CHEBI:15740"/>
        <dbReference type="ChEBI" id="CHEBI:17245"/>
        <dbReference type="ChEBI" id="CHEBI:49016"/>
        <dbReference type="ChEBI" id="CHEBI:49252"/>
        <dbReference type="EC" id="1.13.11.53"/>
    </reaction>
</comment>
<evidence type="ECO:0000256" key="2">
    <source>
        <dbReference type="ARBA" id="ARBA00022596"/>
    </source>
</evidence>
<feature type="site" description="May play a role in transmitting local conformational changes" evidence="9">
    <location>
        <position position="101"/>
    </location>
</feature>
<dbReference type="OrthoDB" id="9795636at2"/>
<reference evidence="10 11" key="1">
    <citation type="submission" date="2017-05" db="EMBL/GenBank/DDBJ databases">
        <title>Genomic insights into alkan degradation activity of Oleiphilus messinensis.</title>
        <authorList>
            <person name="Kozyavkin S.A."/>
            <person name="Slesarev A.I."/>
            <person name="Golyshin P.N."/>
            <person name="Korzhenkov A."/>
            <person name="Golyshina O.N."/>
            <person name="Toshchakov S.V."/>
        </authorList>
    </citation>
    <scope>NUCLEOTIDE SEQUENCE [LARGE SCALE GENOMIC DNA]</scope>
    <source>
        <strain evidence="10 11">ME102</strain>
    </source>
</reference>
<dbReference type="HAMAP" id="MF_01682">
    <property type="entry name" value="Salvage_MtnD"/>
    <property type="match status" value="1"/>
</dbReference>
<comment type="function">
    <text evidence="9">Catalyzes 2 different reactions between oxygene and the acireductone 1,2-dihydroxy-3-keto-5-methylthiopentene (DHK-MTPene) depending upon the metal bound in the active site. Fe-containing acireductone dioxygenase (Fe-ARD) produces formate and 2-keto-4-methylthiobutyrate (KMTB), the alpha-ketoacid precursor of methionine in the methionine recycle pathway. Ni-containing acireductone dioxygenase (Ni-ARD) produces methylthiopropionate, carbon monoxide and formate, and does not lie on the methionine recycle pathway.</text>
</comment>
<feature type="site" description="Important to generate the dianion" evidence="9">
    <location>
        <position position="104"/>
    </location>
</feature>
<keyword evidence="11" id="KW-1185">Reference proteome</keyword>
<dbReference type="GO" id="GO:0019284">
    <property type="term" value="P:L-methionine salvage from S-adenosylmethionine"/>
    <property type="evidence" value="ECO:0007669"/>
    <property type="project" value="InterPro"/>
</dbReference>
<keyword evidence="8 9" id="KW-0486">Methionine biosynthesis</keyword>
<feature type="binding site" evidence="9">
    <location>
        <position position="102"/>
    </location>
    <ligand>
        <name>Ni(2+)</name>
        <dbReference type="ChEBI" id="CHEBI:49786"/>
    </ligand>
</feature>
<evidence type="ECO:0000256" key="1">
    <source>
        <dbReference type="ARBA" id="ARBA00000428"/>
    </source>
</evidence>
<evidence type="ECO:0000256" key="6">
    <source>
        <dbReference type="ARBA" id="ARBA00023002"/>
    </source>
</evidence>
<dbReference type="GO" id="GO:0005506">
    <property type="term" value="F:iron ion binding"/>
    <property type="evidence" value="ECO:0007669"/>
    <property type="project" value="UniProtKB-UniRule"/>
</dbReference>
<feature type="binding site" evidence="9">
    <location>
        <position position="98"/>
    </location>
    <ligand>
        <name>Ni(2+)</name>
        <dbReference type="ChEBI" id="CHEBI:49786"/>
    </ligand>
</feature>
<dbReference type="RefSeq" id="WP_087462550.1">
    <property type="nucleotide sequence ID" value="NZ_CP021425.1"/>
</dbReference>
<dbReference type="Proteomes" id="UP000196027">
    <property type="component" value="Chromosome"/>
</dbReference>
<dbReference type="GO" id="GO:0019509">
    <property type="term" value="P:L-methionine salvage from methylthioadenosine"/>
    <property type="evidence" value="ECO:0007669"/>
    <property type="project" value="UniProtKB-UniRule"/>
</dbReference>
<evidence type="ECO:0000256" key="9">
    <source>
        <dbReference type="HAMAP-Rule" id="MF_01682"/>
    </source>
</evidence>
<evidence type="ECO:0000313" key="11">
    <source>
        <dbReference type="Proteomes" id="UP000196027"/>
    </source>
</evidence>
<feature type="binding site" evidence="9">
    <location>
        <position position="140"/>
    </location>
    <ligand>
        <name>Fe(2+)</name>
        <dbReference type="ChEBI" id="CHEBI:29033"/>
    </ligand>
</feature>
<comment type="similarity">
    <text evidence="9">Belongs to the acireductone dioxygenase (ARD) family.</text>
</comment>
<dbReference type="SUPFAM" id="SSF51182">
    <property type="entry name" value="RmlC-like cupins"/>
    <property type="match status" value="1"/>
</dbReference>
<keyword evidence="2 9" id="KW-0533">Nickel</keyword>
<evidence type="ECO:0000256" key="7">
    <source>
        <dbReference type="ARBA" id="ARBA00023004"/>
    </source>
</evidence>
<dbReference type="GO" id="GO:0010308">
    <property type="term" value="F:acireductone dioxygenase (Ni2+-requiring) activity"/>
    <property type="evidence" value="ECO:0007669"/>
    <property type="project" value="UniProtKB-UniRule"/>
</dbReference>
<dbReference type="GO" id="GO:0016151">
    <property type="term" value="F:nickel cation binding"/>
    <property type="evidence" value="ECO:0007669"/>
    <property type="project" value="UniProtKB-UniRule"/>
</dbReference>
<dbReference type="EC" id="1.13.11.54" evidence="9"/>
<dbReference type="InterPro" id="IPR014710">
    <property type="entry name" value="RmlC-like_jellyroll"/>
</dbReference>
<keyword evidence="3 9" id="KW-0028">Amino-acid biosynthesis</keyword>
<evidence type="ECO:0000256" key="3">
    <source>
        <dbReference type="ARBA" id="ARBA00022605"/>
    </source>
</evidence>
<feature type="binding site" evidence="9">
    <location>
        <position position="102"/>
    </location>
    <ligand>
        <name>Fe(2+)</name>
        <dbReference type="ChEBI" id="CHEBI:29033"/>
    </ligand>
</feature>
<evidence type="ECO:0000256" key="4">
    <source>
        <dbReference type="ARBA" id="ARBA00022723"/>
    </source>
</evidence>
<evidence type="ECO:0000313" key="10">
    <source>
        <dbReference type="EMBL" id="ARU57687.1"/>
    </source>
</evidence>
<dbReference type="GO" id="GO:0010309">
    <property type="term" value="F:acireductone dioxygenase [iron(II)-requiring] activity"/>
    <property type="evidence" value="ECO:0007669"/>
    <property type="project" value="UniProtKB-UniRule"/>
</dbReference>
<accession>A0A1Y0IAZ2</accession>
<keyword evidence="7 9" id="KW-0408">Iron</keyword>
<protein>
    <recommendedName>
        <fullName evidence="9">Acireductone dioxygenase</fullName>
    </recommendedName>
    <alternativeName>
        <fullName evidence="9">1,2-dihydroxy-3-keto-5-methylthiopentene dioxygenase</fullName>
        <shortName evidence="9">DHK-MTPene dioxygenase</shortName>
    </alternativeName>
    <alternativeName>
        <fullName evidence="9">Acireductone dioxygenase (Fe(2+)-requiring)</fullName>
        <shortName evidence="9">ARD'</shortName>
        <shortName evidence="9">Fe-ARD</shortName>
        <ecNumber evidence="9">1.13.11.54</ecNumber>
    </alternativeName>
    <alternativeName>
        <fullName evidence="9">Acireductone dioxygenase (Ni(2+)-requiring)</fullName>
        <shortName evidence="9">ARD</shortName>
        <shortName evidence="9">Ni-ARD</shortName>
        <ecNumber evidence="9">1.13.11.53</ecNumber>
    </alternativeName>
</protein>
<dbReference type="InterPro" id="IPR023956">
    <property type="entry name" value="ARD_bac"/>
</dbReference>
<dbReference type="InterPro" id="IPR011051">
    <property type="entry name" value="RmlC_Cupin_sf"/>
</dbReference>
<proteinExistence type="inferred from homology"/>